<dbReference type="Proteomes" id="UP000769157">
    <property type="component" value="Unassembled WGS sequence"/>
</dbReference>
<dbReference type="GeneID" id="70237727"/>
<evidence type="ECO:0008006" key="4">
    <source>
        <dbReference type="Google" id="ProtNLM"/>
    </source>
</evidence>
<dbReference type="RefSeq" id="XP_046059600.1">
    <property type="nucleotide sequence ID" value="XM_046206979.1"/>
</dbReference>
<keyword evidence="3" id="KW-1185">Reference proteome</keyword>
<feature type="chain" id="PRO_5040197985" description="Secreted protein" evidence="1">
    <location>
        <begin position="26"/>
        <end position="218"/>
    </location>
</feature>
<name>A0A9P8T2A3_9ASCO</name>
<proteinExistence type="predicted"/>
<dbReference type="OrthoDB" id="10538252at2759"/>
<comment type="caution">
    <text evidence="2">The sequence shown here is derived from an EMBL/GenBank/DDBJ whole genome shotgun (WGS) entry which is preliminary data.</text>
</comment>
<feature type="signal peptide" evidence="1">
    <location>
        <begin position="1"/>
        <end position="25"/>
    </location>
</feature>
<protein>
    <recommendedName>
        <fullName evidence="4">Secreted protein</fullName>
    </recommendedName>
</protein>
<accession>A0A9P8T2A3</accession>
<dbReference type="AlphaFoldDB" id="A0A9P8T2A3"/>
<reference evidence="2" key="2">
    <citation type="submission" date="2021-01" db="EMBL/GenBank/DDBJ databases">
        <authorList>
            <person name="Schikora-Tamarit M.A."/>
        </authorList>
    </citation>
    <scope>NUCLEOTIDE SEQUENCE</scope>
    <source>
        <strain evidence="2">CBS6075</strain>
    </source>
</reference>
<evidence type="ECO:0000313" key="3">
    <source>
        <dbReference type="Proteomes" id="UP000769157"/>
    </source>
</evidence>
<reference evidence="2" key="1">
    <citation type="journal article" date="2021" name="Open Biol.">
        <title>Shared evolutionary footprints suggest mitochondrial oxidative damage underlies multiple complex I losses in fungi.</title>
        <authorList>
            <person name="Schikora-Tamarit M.A."/>
            <person name="Marcet-Houben M."/>
            <person name="Nosek J."/>
            <person name="Gabaldon T."/>
        </authorList>
    </citation>
    <scope>NUCLEOTIDE SEQUENCE</scope>
    <source>
        <strain evidence="2">CBS6075</strain>
    </source>
</reference>
<evidence type="ECO:0000256" key="1">
    <source>
        <dbReference type="SAM" id="SignalP"/>
    </source>
</evidence>
<dbReference type="EMBL" id="JAEUBE010000378">
    <property type="protein sequence ID" value="KAH3662511.1"/>
    <property type="molecule type" value="Genomic_DNA"/>
</dbReference>
<gene>
    <name evidence="2" type="ORF">OGAPHI_005763</name>
</gene>
<evidence type="ECO:0000313" key="2">
    <source>
        <dbReference type="EMBL" id="KAH3662511.1"/>
    </source>
</evidence>
<keyword evidence="1" id="KW-0732">Signal</keyword>
<sequence length="218" mass="23137">MSSTLRSMLADSMAVLALCCLMTSGSQMPYSFMSTILPLSPSIPQVCSPIACLALSCDNTLIGLPPQFCTSVLGITSNASATAWYGHCCTPSIFLALSAKPTLTAISVAPPPGASDGSKNTFLVTAMASCRFLSISFKTSLDGPRNSTVHAPGSLHFTRNVKYSSPISFTSNRPHLVPTSDSFRSSTRFTMVAPVDLEILLLSLFFTLLNTEQPPLSK</sequence>
<organism evidence="2 3">
    <name type="scientific">Ogataea philodendri</name>
    <dbReference type="NCBI Taxonomy" id="1378263"/>
    <lineage>
        <taxon>Eukaryota</taxon>
        <taxon>Fungi</taxon>
        <taxon>Dikarya</taxon>
        <taxon>Ascomycota</taxon>
        <taxon>Saccharomycotina</taxon>
        <taxon>Pichiomycetes</taxon>
        <taxon>Pichiales</taxon>
        <taxon>Pichiaceae</taxon>
        <taxon>Ogataea</taxon>
    </lineage>
</organism>